<dbReference type="InterPro" id="IPR000792">
    <property type="entry name" value="Tscrpt_reg_LuxR_C"/>
</dbReference>
<feature type="domain" description="Response regulatory" evidence="21">
    <location>
        <begin position="511"/>
        <end position="627"/>
    </location>
</feature>
<keyword evidence="10" id="KW-0067">ATP-binding</keyword>
<dbReference type="PRINTS" id="PR00344">
    <property type="entry name" value="BCTRLSENSOR"/>
</dbReference>
<evidence type="ECO:0000256" key="19">
    <source>
        <dbReference type="SAM" id="MobiDB-lite"/>
    </source>
</evidence>
<evidence type="ECO:0000256" key="3">
    <source>
        <dbReference type="ARBA" id="ARBA00012438"/>
    </source>
</evidence>
<keyword evidence="7" id="KW-0732">Signal</keyword>
<feature type="modified residue" description="4-aspartylphosphate" evidence="18">
    <location>
        <position position="560"/>
    </location>
</feature>
<evidence type="ECO:0000256" key="11">
    <source>
        <dbReference type="ARBA" id="ARBA00022989"/>
    </source>
</evidence>
<dbReference type="SUPFAM" id="SSF55874">
    <property type="entry name" value="ATPase domain of HSP90 chaperone/DNA topoisomerase II/histidine kinase"/>
    <property type="match status" value="1"/>
</dbReference>
<dbReference type="SMART" id="SM00421">
    <property type="entry name" value="HTH_LUXR"/>
    <property type="match status" value="1"/>
</dbReference>
<organism evidence="22 23">
    <name type="scientific">Piscinibacter terrae</name>
    <dbReference type="NCBI Taxonomy" id="2496871"/>
    <lineage>
        <taxon>Bacteria</taxon>
        <taxon>Pseudomonadati</taxon>
        <taxon>Pseudomonadota</taxon>
        <taxon>Betaproteobacteria</taxon>
        <taxon>Burkholderiales</taxon>
        <taxon>Sphaerotilaceae</taxon>
        <taxon>Piscinibacter</taxon>
    </lineage>
</organism>
<comment type="function">
    <text evidence="16">Member of the two-component regulatory system BvgS/BvgA. Phosphorylates BvgA via a four-step phosphorelay in response to environmental signals.</text>
</comment>
<evidence type="ECO:0000256" key="16">
    <source>
        <dbReference type="ARBA" id="ARBA00058004"/>
    </source>
</evidence>
<dbReference type="InterPro" id="IPR036097">
    <property type="entry name" value="HisK_dim/P_sf"/>
</dbReference>
<dbReference type="SUPFAM" id="SSF52172">
    <property type="entry name" value="CheY-like"/>
    <property type="match status" value="2"/>
</dbReference>
<keyword evidence="6" id="KW-0812">Transmembrane</keyword>
<dbReference type="Pfam" id="PF02518">
    <property type="entry name" value="HATPase_c"/>
    <property type="match status" value="1"/>
</dbReference>
<dbReference type="GO" id="GO:0006355">
    <property type="term" value="P:regulation of DNA-templated transcription"/>
    <property type="evidence" value="ECO:0007669"/>
    <property type="project" value="InterPro"/>
</dbReference>
<evidence type="ECO:0000256" key="17">
    <source>
        <dbReference type="ARBA" id="ARBA00070152"/>
    </source>
</evidence>
<sequence length="639" mass="69086">MARARRATSADRGSTVAPQRPFHGPLQEDFAQRDWRMTDDLTRIRILCVDDHPIVRQGIATLLSVEPDMALVADAADGREAIQQFRSHRPDVTLMDLQMPGMGGLDAIGTIRAEFPDAQIIVLTTYADDAQAQRALQAGACGYLLKNALHKELLAAIRAVRSGRRVLPSEGSLELAGQITHDALSPGEISLLRFIAQGNACPAIARALGLSEETVEGQVHGILSKLDAQDHAQTETAQLHRGMVQTERDARHAAEAANRAKSEFLVSMSHELRTPLNGVLGYAQLLSRDQGLSPRQARGLDVIQQSGKHLLGLINDILDLARIEAGRTELNLEPVTLSDFLQEVVNLMQVKADEKHLAFVFDAGEGLPEAVLADKRQLRQVLLNLLGNAIKFTDQGTVTLHAGARPTGAAQVLLQLDVEDTGVGMHAHELERIFEPFEQVGDAQRRSGGTGLGLTITRALVKDMGGQVQVSSEFGRGTRFQVELPMTVAPPAKSGPRKVPGAVRYQGPQRRVLVVDDIASNRALMCDFLTNAGFEVAEASDGGQMLQTTRSFRPDLILMDSVMQPVDGLEATRRLRRDADLAGVPVIAISAAATTEHRAACLQAGVNVVLVKPVSLDTLQAHIGEQLGLQWIELNPVAD</sequence>
<evidence type="ECO:0000256" key="5">
    <source>
        <dbReference type="ARBA" id="ARBA00022679"/>
    </source>
</evidence>
<dbReference type="EC" id="2.7.13.3" evidence="3"/>
<evidence type="ECO:0000256" key="18">
    <source>
        <dbReference type="PROSITE-ProRule" id="PRU00169"/>
    </source>
</evidence>
<keyword evidence="4 18" id="KW-0597">Phosphoprotein</keyword>
<dbReference type="Proteomes" id="UP000267464">
    <property type="component" value="Unassembled WGS sequence"/>
</dbReference>
<keyword evidence="14" id="KW-0238">DNA-binding</keyword>
<evidence type="ECO:0000256" key="15">
    <source>
        <dbReference type="ARBA" id="ARBA00023136"/>
    </source>
</evidence>
<evidence type="ECO:0000256" key="2">
    <source>
        <dbReference type="ARBA" id="ARBA00004370"/>
    </source>
</evidence>
<dbReference type="GO" id="GO:0000155">
    <property type="term" value="F:phosphorelay sensor kinase activity"/>
    <property type="evidence" value="ECO:0007669"/>
    <property type="project" value="InterPro"/>
</dbReference>
<evidence type="ECO:0000256" key="13">
    <source>
        <dbReference type="ARBA" id="ARBA00023026"/>
    </source>
</evidence>
<dbReference type="PANTHER" id="PTHR43047:SF64">
    <property type="entry name" value="HISTIDINE KINASE CONTAINING CHEY-HOMOLOGOUS RECEIVER DOMAIN AND PAS DOMAIN-RELATED"/>
    <property type="match status" value="1"/>
</dbReference>
<reference evidence="22 23" key="1">
    <citation type="submission" date="2018-08" db="EMBL/GenBank/DDBJ databases">
        <authorList>
            <person name="Khan S.A."/>
            <person name="Jeon C.O."/>
            <person name="Chun B.H."/>
            <person name="Jeong S.E."/>
        </authorList>
    </citation>
    <scope>NUCLEOTIDE SEQUENCE [LARGE SCALE GENOMIC DNA]</scope>
    <source>
        <strain evidence="22 23">S-16</strain>
    </source>
</reference>
<dbReference type="SUPFAM" id="SSF46894">
    <property type="entry name" value="C-terminal effector domain of the bipartite response regulators"/>
    <property type="match status" value="1"/>
</dbReference>
<keyword evidence="12" id="KW-0902">Two-component regulatory system</keyword>
<dbReference type="FunFam" id="1.10.287.130:FF:000004">
    <property type="entry name" value="Ethylene receptor 1"/>
    <property type="match status" value="1"/>
</dbReference>
<dbReference type="Gene3D" id="3.40.50.2300">
    <property type="match status" value="2"/>
</dbReference>
<evidence type="ECO:0000256" key="1">
    <source>
        <dbReference type="ARBA" id="ARBA00000085"/>
    </source>
</evidence>
<protein>
    <recommendedName>
        <fullName evidence="17">Virulence sensor protein BvgS</fullName>
        <ecNumber evidence="3">2.7.13.3</ecNumber>
    </recommendedName>
</protein>
<evidence type="ECO:0000256" key="6">
    <source>
        <dbReference type="ARBA" id="ARBA00022692"/>
    </source>
</evidence>
<dbReference type="CDD" id="cd16922">
    <property type="entry name" value="HATPase_EvgS-ArcB-TorS-like"/>
    <property type="match status" value="1"/>
</dbReference>
<comment type="catalytic activity">
    <reaction evidence="1">
        <text>ATP + protein L-histidine = ADP + protein N-phospho-L-histidine.</text>
        <dbReference type="EC" id="2.7.13.3"/>
    </reaction>
</comment>
<dbReference type="InterPro" id="IPR001789">
    <property type="entry name" value="Sig_transdc_resp-reg_receiver"/>
</dbReference>
<keyword evidence="11" id="KW-1133">Transmembrane helix</keyword>
<dbReference type="GO" id="GO:0005886">
    <property type="term" value="C:plasma membrane"/>
    <property type="evidence" value="ECO:0007669"/>
    <property type="project" value="TreeGrafter"/>
</dbReference>
<evidence type="ECO:0000256" key="8">
    <source>
        <dbReference type="ARBA" id="ARBA00022741"/>
    </source>
</evidence>
<evidence type="ECO:0000256" key="14">
    <source>
        <dbReference type="ARBA" id="ARBA00023125"/>
    </source>
</evidence>
<dbReference type="InterPro" id="IPR003594">
    <property type="entry name" value="HATPase_dom"/>
</dbReference>
<keyword evidence="8" id="KW-0547">Nucleotide-binding</keyword>
<dbReference type="CDD" id="cd17535">
    <property type="entry name" value="REC_NarL-like"/>
    <property type="match status" value="1"/>
</dbReference>
<dbReference type="InterPro" id="IPR011006">
    <property type="entry name" value="CheY-like_superfamily"/>
</dbReference>
<dbReference type="PANTHER" id="PTHR43047">
    <property type="entry name" value="TWO-COMPONENT HISTIDINE PROTEIN KINASE"/>
    <property type="match status" value="1"/>
</dbReference>
<gene>
    <name evidence="22" type="ORF">DZC73_08465</name>
</gene>
<dbReference type="GO" id="GO:0009927">
    <property type="term" value="F:histidine phosphotransfer kinase activity"/>
    <property type="evidence" value="ECO:0007669"/>
    <property type="project" value="TreeGrafter"/>
</dbReference>
<dbReference type="InterPro" id="IPR004358">
    <property type="entry name" value="Sig_transdc_His_kin-like_C"/>
</dbReference>
<dbReference type="Gene3D" id="1.10.287.130">
    <property type="match status" value="1"/>
</dbReference>
<evidence type="ECO:0000256" key="10">
    <source>
        <dbReference type="ARBA" id="ARBA00022840"/>
    </source>
</evidence>
<dbReference type="SUPFAM" id="SSF47384">
    <property type="entry name" value="Homodimeric domain of signal transducing histidine kinase"/>
    <property type="match status" value="1"/>
</dbReference>
<feature type="domain" description="Response regulatory" evidence="21">
    <location>
        <begin position="45"/>
        <end position="161"/>
    </location>
</feature>
<dbReference type="SMART" id="SM00448">
    <property type="entry name" value="REC"/>
    <property type="match status" value="2"/>
</dbReference>
<dbReference type="GO" id="GO:0005524">
    <property type="term" value="F:ATP binding"/>
    <property type="evidence" value="ECO:0007669"/>
    <property type="project" value="UniProtKB-KW"/>
</dbReference>
<comment type="caution">
    <text evidence="22">The sequence shown here is derived from an EMBL/GenBank/DDBJ whole genome shotgun (WGS) entry which is preliminary data.</text>
</comment>
<dbReference type="Gene3D" id="3.30.565.10">
    <property type="entry name" value="Histidine kinase-like ATPase, C-terminal domain"/>
    <property type="match status" value="1"/>
</dbReference>
<evidence type="ECO:0000259" key="20">
    <source>
        <dbReference type="PROSITE" id="PS50109"/>
    </source>
</evidence>
<reference evidence="22 23" key="2">
    <citation type="submission" date="2018-12" db="EMBL/GenBank/DDBJ databases">
        <title>Rhizobacter gummiphilus sp. nov., a rubber-degrading bacterium isolated from the soil of a botanical garden in Japan.</title>
        <authorList>
            <person name="Shunsuke S.S."/>
        </authorList>
    </citation>
    <scope>NUCLEOTIDE SEQUENCE [LARGE SCALE GENOMIC DNA]</scope>
    <source>
        <strain evidence="22 23">S-16</strain>
    </source>
</reference>
<keyword evidence="15" id="KW-0472">Membrane</keyword>
<proteinExistence type="predicted"/>
<dbReference type="InterPro" id="IPR005467">
    <property type="entry name" value="His_kinase_dom"/>
</dbReference>
<dbReference type="PROSITE" id="PS50110">
    <property type="entry name" value="RESPONSE_REGULATORY"/>
    <property type="match status" value="2"/>
</dbReference>
<accession>A0A3N7HV90</accession>
<dbReference type="CDD" id="cd00082">
    <property type="entry name" value="HisKA"/>
    <property type="match status" value="1"/>
</dbReference>
<dbReference type="GO" id="GO:0003677">
    <property type="term" value="F:DNA binding"/>
    <property type="evidence" value="ECO:0007669"/>
    <property type="project" value="UniProtKB-KW"/>
</dbReference>
<evidence type="ECO:0000259" key="21">
    <source>
        <dbReference type="PROSITE" id="PS50110"/>
    </source>
</evidence>
<dbReference type="PRINTS" id="PR00038">
    <property type="entry name" value="HTHLUXR"/>
</dbReference>
<dbReference type="InterPro" id="IPR058245">
    <property type="entry name" value="NreC/VraR/RcsB-like_REC"/>
</dbReference>
<dbReference type="FunFam" id="3.30.565.10:FF:000010">
    <property type="entry name" value="Sensor histidine kinase RcsC"/>
    <property type="match status" value="1"/>
</dbReference>
<evidence type="ECO:0000256" key="7">
    <source>
        <dbReference type="ARBA" id="ARBA00022729"/>
    </source>
</evidence>
<feature type="modified residue" description="4-aspartylphosphate" evidence="18">
    <location>
        <position position="96"/>
    </location>
</feature>
<dbReference type="InterPro" id="IPR016032">
    <property type="entry name" value="Sig_transdc_resp-reg_C-effctor"/>
</dbReference>
<keyword evidence="23" id="KW-1185">Reference proteome</keyword>
<dbReference type="Pfam" id="PF00072">
    <property type="entry name" value="Response_reg"/>
    <property type="match status" value="2"/>
</dbReference>
<evidence type="ECO:0000256" key="12">
    <source>
        <dbReference type="ARBA" id="ARBA00023012"/>
    </source>
</evidence>
<evidence type="ECO:0000313" key="22">
    <source>
        <dbReference type="EMBL" id="RQP24891.1"/>
    </source>
</evidence>
<keyword evidence="9" id="KW-0418">Kinase</keyword>
<dbReference type="Pfam" id="PF00512">
    <property type="entry name" value="HisKA"/>
    <property type="match status" value="1"/>
</dbReference>
<dbReference type="SMART" id="SM00387">
    <property type="entry name" value="HATPase_c"/>
    <property type="match status" value="1"/>
</dbReference>
<dbReference type="Pfam" id="PF00196">
    <property type="entry name" value="GerE"/>
    <property type="match status" value="1"/>
</dbReference>
<evidence type="ECO:0000313" key="23">
    <source>
        <dbReference type="Proteomes" id="UP000267464"/>
    </source>
</evidence>
<dbReference type="InterPro" id="IPR003661">
    <property type="entry name" value="HisK_dim/P_dom"/>
</dbReference>
<dbReference type="PROSITE" id="PS50109">
    <property type="entry name" value="HIS_KIN"/>
    <property type="match status" value="1"/>
</dbReference>
<dbReference type="InterPro" id="IPR036890">
    <property type="entry name" value="HATPase_C_sf"/>
</dbReference>
<keyword evidence="5" id="KW-0808">Transferase</keyword>
<dbReference type="EMBL" id="QUSW01000002">
    <property type="protein sequence ID" value="RQP24891.1"/>
    <property type="molecule type" value="Genomic_DNA"/>
</dbReference>
<name>A0A3N7HV90_9BURK</name>
<dbReference type="CDD" id="cd17546">
    <property type="entry name" value="REC_hyHK_CKI1_RcsC-like"/>
    <property type="match status" value="1"/>
</dbReference>
<keyword evidence="13" id="KW-0843">Virulence</keyword>
<comment type="subcellular location">
    <subcellularLocation>
        <location evidence="2">Membrane</location>
    </subcellularLocation>
</comment>
<evidence type="ECO:0000256" key="4">
    <source>
        <dbReference type="ARBA" id="ARBA00022553"/>
    </source>
</evidence>
<dbReference type="SMART" id="SM00388">
    <property type="entry name" value="HisKA"/>
    <property type="match status" value="1"/>
</dbReference>
<feature type="domain" description="Histidine kinase" evidence="20">
    <location>
        <begin position="267"/>
        <end position="488"/>
    </location>
</feature>
<dbReference type="AlphaFoldDB" id="A0A3N7HV90"/>
<feature type="region of interest" description="Disordered" evidence="19">
    <location>
        <begin position="1"/>
        <end position="28"/>
    </location>
</feature>
<evidence type="ECO:0000256" key="9">
    <source>
        <dbReference type="ARBA" id="ARBA00022777"/>
    </source>
</evidence>